<feature type="compositionally biased region" description="Basic residues" evidence="6">
    <location>
        <begin position="528"/>
        <end position="537"/>
    </location>
</feature>
<comment type="caution">
    <text evidence="10">The sequence shown here is derived from an EMBL/GenBank/DDBJ whole genome shotgun (WGS) entry which is preliminary data.</text>
</comment>
<dbReference type="GO" id="GO:0005524">
    <property type="term" value="F:ATP binding"/>
    <property type="evidence" value="ECO:0007669"/>
    <property type="project" value="UniProtKB-KW"/>
</dbReference>
<proteinExistence type="predicted"/>
<name>A0A9W7KYP9_9STRA</name>
<dbReference type="EMBL" id="BRXW01000264">
    <property type="protein sequence ID" value="GMI16757.1"/>
    <property type="molecule type" value="Genomic_DNA"/>
</dbReference>
<evidence type="ECO:0000313" key="10">
    <source>
        <dbReference type="EMBL" id="GMI16757.1"/>
    </source>
</evidence>
<dbReference type="Pfam" id="PF00271">
    <property type="entry name" value="Helicase_C"/>
    <property type="match status" value="1"/>
</dbReference>
<dbReference type="PANTHER" id="PTHR47960">
    <property type="entry name" value="DEAD-BOX ATP-DEPENDENT RNA HELICASE 50"/>
    <property type="match status" value="1"/>
</dbReference>
<feature type="region of interest" description="Disordered" evidence="6">
    <location>
        <begin position="42"/>
        <end position="81"/>
    </location>
</feature>
<evidence type="ECO:0000256" key="1">
    <source>
        <dbReference type="ARBA" id="ARBA00022741"/>
    </source>
</evidence>
<keyword evidence="3" id="KW-0347">Helicase</keyword>
<dbReference type="InterPro" id="IPR027417">
    <property type="entry name" value="P-loop_NTPase"/>
</dbReference>
<evidence type="ECO:0000256" key="6">
    <source>
        <dbReference type="SAM" id="MobiDB-lite"/>
    </source>
</evidence>
<dbReference type="InterPro" id="IPR001650">
    <property type="entry name" value="Helicase_C-like"/>
</dbReference>
<evidence type="ECO:0000259" key="8">
    <source>
        <dbReference type="PROSITE" id="PS51194"/>
    </source>
</evidence>
<dbReference type="PROSITE" id="PS51195">
    <property type="entry name" value="Q_MOTIF"/>
    <property type="match status" value="1"/>
</dbReference>
<gene>
    <name evidence="10" type="ORF">TrLO_g11630</name>
</gene>
<evidence type="ECO:0000313" key="11">
    <source>
        <dbReference type="Proteomes" id="UP001165122"/>
    </source>
</evidence>
<evidence type="ECO:0000256" key="4">
    <source>
        <dbReference type="ARBA" id="ARBA00022840"/>
    </source>
</evidence>
<sequence>MMKAVPSLAWRGVTSYRPRPSTKTFSDFGTASRLFSAGADFSDNSAEAKSRRPFSGPKSGPDDAMPKQFNGSAGGPDVDDRKSGFEWEKLGLLSDLSSGLDSAGLRSPTPIQSMSVPAQLAGDSVAFAAATGSGKTLAYLLPLMQRLKNDEMLMSDEQMQARKVKRPRALIMAPTRELAMQILGVVKDLSHYCKLSSVGIIGGDDNGKQRRSLDRVLDIVVCTPGRLLKHRDAGHVFLGSVSTFVIDETDTMLEAGFQDDIAEMLHPCLYEKGNVDLGLREGGCQVVLTTATMTPAVRRLLADEASSKVKAVKGAEVGAQIKLPAGMRMIEGAGLHRAVPRLRQVFVDVGPTDKISLLSDIVHGGGRGAAQSKGDRQSSEPLTMVFCNTVASCRAAEHALAEAGIATLCYHGELNSNLRGSNLKTFMENGSDCNVLVCTDMAARGLDIPSVDHVVMFDFPLNPIDYLHRAGRTARGLDDVGAKGRVTALVAKRDKVLAQAIEKAVQNGQPLDALTGRKSDYDVGAKLGKPKAVKPRRPGPVGDKIRGRRGAGILGKGGKEGGRGGGGKSKTRRSSNRTGGGGIR</sequence>
<evidence type="ECO:0000256" key="3">
    <source>
        <dbReference type="ARBA" id="ARBA00022806"/>
    </source>
</evidence>
<keyword evidence="11" id="KW-1185">Reference proteome</keyword>
<dbReference type="SMART" id="SM00490">
    <property type="entry name" value="HELICc"/>
    <property type="match status" value="1"/>
</dbReference>
<dbReference type="PROSITE" id="PS51192">
    <property type="entry name" value="HELICASE_ATP_BIND_1"/>
    <property type="match status" value="1"/>
</dbReference>
<evidence type="ECO:0000256" key="5">
    <source>
        <dbReference type="PROSITE-ProRule" id="PRU00552"/>
    </source>
</evidence>
<evidence type="ECO:0000256" key="2">
    <source>
        <dbReference type="ARBA" id="ARBA00022801"/>
    </source>
</evidence>
<protein>
    <submittedName>
        <fullName evidence="10">Uncharacterized protein</fullName>
    </submittedName>
</protein>
<keyword evidence="2" id="KW-0378">Hydrolase</keyword>
<organism evidence="10 11">
    <name type="scientific">Triparma laevis f. longispina</name>
    <dbReference type="NCBI Taxonomy" id="1714387"/>
    <lineage>
        <taxon>Eukaryota</taxon>
        <taxon>Sar</taxon>
        <taxon>Stramenopiles</taxon>
        <taxon>Ochrophyta</taxon>
        <taxon>Bolidophyceae</taxon>
        <taxon>Parmales</taxon>
        <taxon>Triparmaceae</taxon>
        <taxon>Triparma</taxon>
    </lineage>
</organism>
<dbReference type="Proteomes" id="UP001165122">
    <property type="component" value="Unassembled WGS sequence"/>
</dbReference>
<dbReference type="InterPro" id="IPR044742">
    <property type="entry name" value="DEAD/DEAH_RhlB"/>
</dbReference>
<dbReference type="CDD" id="cd00268">
    <property type="entry name" value="DEADc"/>
    <property type="match status" value="1"/>
</dbReference>
<feature type="short sequence motif" description="Q motif" evidence="5">
    <location>
        <begin position="85"/>
        <end position="113"/>
    </location>
</feature>
<dbReference type="GO" id="GO:0016787">
    <property type="term" value="F:hydrolase activity"/>
    <property type="evidence" value="ECO:0007669"/>
    <property type="project" value="UniProtKB-KW"/>
</dbReference>
<dbReference type="InterPro" id="IPR011545">
    <property type="entry name" value="DEAD/DEAH_box_helicase_dom"/>
</dbReference>
<dbReference type="Gene3D" id="3.40.50.300">
    <property type="entry name" value="P-loop containing nucleotide triphosphate hydrolases"/>
    <property type="match status" value="2"/>
</dbReference>
<keyword evidence="4" id="KW-0067">ATP-binding</keyword>
<dbReference type="SUPFAM" id="SSF52540">
    <property type="entry name" value="P-loop containing nucleoside triphosphate hydrolases"/>
    <property type="match status" value="1"/>
</dbReference>
<reference evidence="11" key="1">
    <citation type="journal article" date="2023" name="Commun. Biol.">
        <title>Genome analysis of Parmales, the sister group of diatoms, reveals the evolutionary specialization of diatoms from phago-mixotrophs to photoautotrophs.</title>
        <authorList>
            <person name="Ban H."/>
            <person name="Sato S."/>
            <person name="Yoshikawa S."/>
            <person name="Yamada K."/>
            <person name="Nakamura Y."/>
            <person name="Ichinomiya M."/>
            <person name="Sato N."/>
            <person name="Blanc-Mathieu R."/>
            <person name="Endo H."/>
            <person name="Kuwata A."/>
            <person name="Ogata H."/>
        </authorList>
    </citation>
    <scope>NUCLEOTIDE SEQUENCE [LARGE SCALE GENOMIC DNA]</scope>
    <source>
        <strain evidence="11">NIES 3700</strain>
    </source>
</reference>
<dbReference type="CDD" id="cd18787">
    <property type="entry name" value="SF2_C_DEAD"/>
    <property type="match status" value="1"/>
</dbReference>
<dbReference type="SMART" id="SM00487">
    <property type="entry name" value="DEXDc"/>
    <property type="match status" value="1"/>
</dbReference>
<dbReference type="GO" id="GO:0003676">
    <property type="term" value="F:nucleic acid binding"/>
    <property type="evidence" value="ECO:0007669"/>
    <property type="project" value="InterPro"/>
</dbReference>
<dbReference type="Pfam" id="PF00270">
    <property type="entry name" value="DEAD"/>
    <property type="match status" value="1"/>
</dbReference>
<feature type="domain" description="DEAD-box RNA helicase Q" evidence="9">
    <location>
        <begin position="85"/>
        <end position="113"/>
    </location>
</feature>
<dbReference type="PROSITE" id="PS51194">
    <property type="entry name" value="HELICASE_CTER"/>
    <property type="match status" value="1"/>
</dbReference>
<accession>A0A9W7KYP9</accession>
<dbReference type="InterPro" id="IPR014001">
    <property type="entry name" value="Helicase_ATP-bd"/>
</dbReference>
<feature type="domain" description="Helicase ATP-binding" evidence="7">
    <location>
        <begin position="116"/>
        <end position="311"/>
    </location>
</feature>
<evidence type="ECO:0000259" key="7">
    <source>
        <dbReference type="PROSITE" id="PS51192"/>
    </source>
</evidence>
<feature type="domain" description="Helicase C-terminal" evidence="8">
    <location>
        <begin position="374"/>
        <end position="522"/>
    </location>
</feature>
<dbReference type="GO" id="GO:0003724">
    <property type="term" value="F:RNA helicase activity"/>
    <property type="evidence" value="ECO:0007669"/>
    <property type="project" value="InterPro"/>
</dbReference>
<keyword evidence="1" id="KW-0547">Nucleotide-binding</keyword>
<evidence type="ECO:0000259" key="9">
    <source>
        <dbReference type="PROSITE" id="PS51195"/>
    </source>
</evidence>
<dbReference type="AlphaFoldDB" id="A0A9W7KYP9"/>
<dbReference type="InterPro" id="IPR014014">
    <property type="entry name" value="RNA_helicase_DEAD_Q_motif"/>
</dbReference>
<dbReference type="OrthoDB" id="10256233at2759"/>
<feature type="region of interest" description="Disordered" evidence="6">
    <location>
        <begin position="528"/>
        <end position="584"/>
    </location>
</feature>